<reference evidence="14 15" key="1">
    <citation type="submission" date="2020-08" db="EMBL/GenBank/DDBJ databases">
        <title>Genomic Encyclopedia of Type Strains, Phase IV (KMG-V): Genome sequencing to study the core and pangenomes of soil and plant-associated prokaryotes.</title>
        <authorList>
            <person name="Whitman W."/>
        </authorList>
    </citation>
    <scope>NUCLEOTIDE SEQUENCE [LARGE SCALE GENOMIC DNA]</scope>
    <source>
        <strain evidence="14 15">MP601</strain>
    </source>
</reference>
<keyword evidence="5 11" id="KW-0732">Signal</keyword>
<dbReference type="GO" id="GO:0015344">
    <property type="term" value="F:siderophore uptake transmembrane transporter activity"/>
    <property type="evidence" value="ECO:0007669"/>
    <property type="project" value="TreeGrafter"/>
</dbReference>
<evidence type="ECO:0000256" key="3">
    <source>
        <dbReference type="ARBA" id="ARBA00022452"/>
    </source>
</evidence>
<feature type="domain" description="TonB-dependent receptor-like beta-barrel" evidence="12">
    <location>
        <begin position="297"/>
        <end position="737"/>
    </location>
</feature>
<dbReference type="InterPro" id="IPR000531">
    <property type="entry name" value="Beta-barrel_TonB"/>
</dbReference>
<keyword evidence="7 10" id="KW-0472">Membrane</keyword>
<keyword evidence="3" id="KW-1134">Transmembrane beta strand</keyword>
<evidence type="ECO:0000313" key="14">
    <source>
        <dbReference type="EMBL" id="MBB6130625.1"/>
    </source>
</evidence>
<comment type="similarity">
    <text evidence="10">Belongs to the TonB-dependent receptor family.</text>
</comment>
<feature type="chain" id="PRO_5032929407" description="Outer membrane receptor proteins, mostly Fe transport" evidence="11">
    <location>
        <begin position="22"/>
        <end position="778"/>
    </location>
</feature>
<keyword evidence="4" id="KW-0812">Transmembrane</keyword>
<dbReference type="GO" id="GO:0044718">
    <property type="term" value="P:siderophore transmembrane transport"/>
    <property type="evidence" value="ECO:0007669"/>
    <property type="project" value="TreeGrafter"/>
</dbReference>
<dbReference type="AlphaFoldDB" id="A0A841JQQ1"/>
<dbReference type="RefSeq" id="WP_183589352.1">
    <property type="nucleotide sequence ID" value="NZ_JACHCA010000016.1"/>
</dbReference>
<feature type="signal peptide" evidence="11">
    <location>
        <begin position="1"/>
        <end position="21"/>
    </location>
</feature>
<gene>
    <name evidence="14" type="ORF">HDF22_004768</name>
</gene>
<dbReference type="Pfam" id="PF07715">
    <property type="entry name" value="Plug"/>
    <property type="match status" value="1"/>
</dbReference>
<dbReference type="EMBL" id="JACHCA010000016">
    <property type="protein sequence ID" value="MBB6130625.1"/>
    <property type="molecule type" value="Genomic_DNA"/>
</dbReference>
<evidence type="ECO:0000256" key="5">
    <source>
        <dbReference type="ARBA" id="ARBA00022729"/>
    </source>
</evidence>
<evidence type="ECO:0000256" key="8">
    <source>
        <dbReference type="ARBA" id="ARBA00023170"/>
    </source>
</evidence>
<comment type="subcellular location">
    <subcellularLocation>
        <location evidence="1">Cell outer membrane</location>
        <topology evidence="1">Multi-pass membrane protein</topology>
    </subcellularLocation>
</comment>
<dbReference type="Proteomes" id="UP000548326">
    <property type="component" value="Unassembled WGS sequence"/>
</dbReference>
<dbReference type="Gene3D" id="2.60.40.1120">
    <property type="entry name" value="Carboxypeptidase-like, regulatory domain"/>
    <property type="match status" value="1"/>
</dbReference>
<dbReference type="InterPro" id="IPR012910">
    <property type="entry name" value="Plug_dom"/>
</dbReference>
<keyword evidence="9" id="KW-0998">Cell outer membrane</keyword>
<dbReference type="SUPFAM" id="SSF49464">
    <property type="entry name" value="Carboxypeptidase regulatory domain-like"/>
    <property type="match status" value="1"/>
</dbReference>
<dbReference type="Pfam" id="PF00593">
    <property type="entry name" value="TonB_dep_Rec_b-barrel"/>
    <property type="match status" value="1"/>
</dbReference>
<evidence type="ECO:0000256" key="7">
    <source>
        <dbReference type="ARBA" id="ARBA00023136"/>
    </source>
</evidence>
<sequence length="778" mass="86342">MRNLKHLLLFLLFSPPMLLLAQSPKTYTISGTIKDSASGETLPGATVRLLELPGKGVSTNAYGFYSLTASEGTYTVLTSYTGYATDTSKIQLSKNTLANIHLNLGQGQLQEVKITSSSSRTSNIMISPAGLQKLSVKDIKNIPVLLGEKDVLKTIQLLPGIVSAGDGNAGFFVRGGGSDQNLILLDEATVYNPSHVLGFFSVFNSDAIKDISVYKGGMPASYGGRLSSVEDVQMNDGNSQKFGVSGGLGLIASRLTVEAPLFDHKGSFIVSARRSYADLFTGFASDTTLKHSKLYFYDVNLKANYQINDNNRIFLSGYFGKDVMSFRNNFGLNYGNATGTLRWNHIFSSKLFSNTSLIYSKYNYNVAIENNFDNIKINSSITDYNLKQDFNYYLNSSNKLSFGFESIFHVTQPGTAISTASSSYNDIFLQKKHAQETALYLSNEWNATDKLKITYGVRLSNLTVLGPGTFYTYDKSGNKSDSTYYRSGKVVKNYFTPEPRFAANYQLNENNAVKLSYDRNVQNIHLLNNSTSLSPTNIYLPSSNNIKPEIADQVALGFYRTFHNHGYEFSTEVYYKNLQNQIDYKNGAQLTGNENIEADLLFGSGRAYGWETYIKKKSGKFTGWVSYTLSRTETKIAGINNGNYYPATQDQTHHLSLVGMYQVGNKWTFSANFVYNTGNAVTWPSGKFAVNGAPVYTYGDRNSSRMPAYNRLDVGATLLAKKTAKYESSWNFSIYNIYGASNPYAIIFQTDPKDASKTQVSQTTLFKMVPAVTYNFKF</sequence>
<keyword evidence="8" id="KW-0675">Receptor</keyword>
<dbReference type="Pfam" id="PF13715">
    <property type="entry name" value="CarbopepD_reg_2"/>
    <property type="match status" value="1"/>
</dbReference>
<dbReference type="InterPro" id="IPR039426">
    <property type="entry name" value="TonB-dep_rcpt-like"/>
</dbReference>
<evidence type="ECO:0008006" key="16">
    <source>
        <dbReference type="Google" id="ProtNLM"/>
    </source>
</evidence>
<evidence type="ECO:0000259" key="12">
    <source>
        <dbReference type="Pfam" id="PF00593"/>
    </source>
</evidence>
<dbReference type="InterPro" id="IPR008969">
    <property type="entry name" value="CarboxyPept-like_regulatory"/>
</dbReference>
<dbReference type="PANTHER" id="PTHR30069">
    <property type="entry name" value="TONB-DEPENDENT OUTER MEMBRANE RECEPTOR"/>
    <property type="match status" value="1"/>
</dbReference>
<comment type="caution">
    <text evidence="14">The sequence shown here is derived from an EMBL/GenBank/DDBJ whole genome shotgun (WGS) entry which is preliminary data.</text>
</comment>
<evidence type="ECO:0000259" key="13">
    <source>
        <dbReference type="Pfam" id="PF07715"/>
    </source>
</evidence>
<evidence type="ECO:0000256" key="11">
    <source>
        <dbReference type="SAM" id="SignalP"/>
    </source>
</evidence>
<accession>A0A841JQQ1</accession>
<organism evidence="14 15">
    <name type="scientific">Mucilaginibacter lappiensis</name>
    <dbReference type="NCBI Taxonomy" id="354630"/>
    <lineage>
        <taxon>Bacteria</taxon>
        <taxon>Pseudomonadati</taxon>
        <taxon>Bacteroidota</taxon>
        <taxon>Sphingobacteriia</taxon>
        <taxon>Sphingobacteriales</taxon>
        <taxon>Sphingobacteriaceae</taxon>
        <taxon>Mucilaginibacter</taxon>
    </lineage>
</organism>
<dbReference type="SUPFAM" id="SSF56935">
    <property type="entry name" value="Porins"/>
    <property type="match status" value="1"/>
</dbReference>
<evidence type="ECO:0000256" key="9">
    <source>
        <dbReference type="ARBA" id="ARBA00023237"/>
    </source>
</evidence>
<dbReference type="InterPro" id="IPR036942">
    <property type="entry name" value="Beta-barrel_TonB_sf"/>
</dbReference>
<protein>
    <recommendedName>
        <fullName evidence="16">Outer membrane receptor proteins, mostly Fe transport</fullName>
    </recommendedName>
</protein>
<evidence type="ECO:0000256" key="6">
    <source>
        <dbReference type="ARBA" id="ARBA00023077"/>
    </source>
</evidence>
<evidence type="ECO:0000256" key="10">
    <source>
        <dbReference type="RuleBase" id="RU003357"/>
    </source>
</evidence>
<evidence type="ECO:0000256" key="2">
    <source>
        <dbReference type="ARBA" id="ARBA00022448"/>
    </source>
</evidence>
<dbReference type="Gene3D" id="2.40.170.20">
    <property type="entry name" value="TonB-dependent receptor, beta-barrel domain"/>
    <property type="match status" value="1"/>
</dbReference>
<evidence type="ECO:0000256" key="4">
    <source>
        <dbReference type="ARBA" id="ARBA00022692"/>
    </source>
</evidence>
<keyword evidence="6 10" id="KW-0798">TonB box</keyword>
<name>A0A841JQQ1_9SPHI</name>
<evidence type="ECO:0000313" key="15">
    <source>
        <dbReference type="Proteomes" id="UP000548326"/>
    </source>
</evidence>
<keyword evidence="2" id="KW-0813">Transport</keyword>
<proteinExistence type="inferred from homology"/>
<dbReference type="GO" id="GO:0009279">
    <property type="term" value="C:cell outer membrane"/>
    <property type="evidence" value="ECO:0007669"/>
    <property type="project" value="UniProtKB-SubCell"/>
</dbReference>
<evidence type="ECO:0000256" key="1">
    <source>
        <dbReference type="ARBA" id="ARBA00004571"/>
    </source>
</evidence>
<dbReference type="PANTHER" id="PTHR30069:SF29">
    <property type="entry name" value="HEMOGLOBIN AND HEMOGLOBIN-HAPTOGLOBIN-BINDING PROTEIN 1-RELATED"/>
    <property type="match status" value="1"/>
</dbReference>
<feature type="domain" description="TonB-dependent receptor plug" evidence="13">
    <location>
        <begin position="147"/>
        <end position="225"/>
    </location>
</feature>
<dbReference type="InterPro" id="IPR037066">
    <property type="entry name" value="Plug_dom_sf"/>
</dbReference>
<dbReference type="Gene3D" id="2.170.130.10">
    <property type="entry name" value="TonB-dependent receptor, plug domain"/>
    <property type="match status" value="1"/>
</dbReference>